<name>A0AAE0UAB9_SORBR</name>
<reference evidence="1" key="1">
    <citation type="journal article" date="2023" name="Mol. Phylogenet. Evol.">
        <title>Genome-scale phylogeny and comparative genomics of the fungal order Sordariales.</title>
        <authorList>
            <person name="Hensen N."/>
            <person name="Bonometti L."/>
            <person name="Westerberg I."/>
            <person name="Brannstrom I.O."/>
            <person name="Guillou S."/>
            <person name="Cros-Aarteil S."/>
            <person name="Calhoun S."/>
            <person name="Haridas S."/>
            <person name="Kuo A."/>
            <person name="Mondo S."/>
            <person name="Pangilinan J."/>
            <person name="Riley R."/>
            <person name="LaButti K."/>
            <person name="Andreopoulos B."/>
            <person name="Lipzen A."/>
            <person name="Chen C."/>
            <person name="Yan M."/>
            <person name="Daum C."/>
            <person name="Ng V."/>
            <person name="Clum A."/>
            <person name="Steindorff A."/>
            <person name="Ohm R.A."/>
            <person name="Martin F."/>
            <person name="Silar P."/>
            <person name="Natvig D.O."/>
            <person name="Lalanne C."/>
            <person name="Gautier V."/>
            <person name="Ament-Velasquez S.L."/>
            <person name="Kruys A."/>
            <person name="Hutchinson M.I."/>
            <person name="Powell A.J."/>
            <person name="Barry K."/>
            <person name="Miller A.N."/>
            <person name="Grigoriev I.V."/>
            <person name="Debuchy R."/>
            <person name="Gladieux P."/>
            <person name="Hiltunen Thoren M."/>
            <person name="Johannesson H."/>
        </authorList>
    </citation>
    <scope>NUCLEOTIDE SEQUENCE</scope>
    <source>
        <strain evidence="1">FGSC 1904</strain>
    </source>
</reference>
<proteinExistence type="predicted"/>
<sequence length="75" mass="8190">MHARTLRSGSRWVVIGRVMETLAGCLGLQADALPSMSSRLPPNVPFSVDDASQRIASHDWVGWVDTGQPERPMTS</sequence>
<accession>A0AAE0UAB9</accession>
<gene>
    <name evidence="1" type="ORF">B0T20DRAFT_414574</name>
</gene>
<evidence type="ECO:0000313" key="2">
    <source>
        <dbReference type="Proteomes" id="UP001281003"/>
    </source>
</evidence>
<comment type="caution">
    <text evidence="1">The sequence shown here is derived from an EMBL/GenBank/DDBJ whole genome shotgun (WGS) entry which is preliminary data.</text>
</comment>
<dbReference type="AlphaFoldDB" id="A0AAE0UAB9"/>
<dbReference type="EMBL" id="JAUTDP010000008">
    <property type="protein sequence ID" value="KAK3396818.1"/>
    <property type="molecule type" value="Genomic_DNA"/>
</dbReference>
<reference evidence="1" key="2">
    <citation type="submission" date="2023-07" db="EMBL/GenBank/DDBJ databases">
        <authorList>
            <consortium name="Lawrence Berkeley National Laboratory"/>
            <person name="Haridas S."/>
            <person name="Hensen N."/>
            <person name="Bonometti L."/>
            <person name="Westerberg I."/>
            <person name="Brannstrom I.O."/>
            <person name="Guillou S."/>
            <person name="Cros-Aarteil S."/>
            <person name="Calhoun S."/>
            <person name="Kuo A."/>
            <person name="Mondo S."/>
            <person name="Pangilinan J."/>
            <person name="Riley R."/>
            <person name="LaButti K."/>
            <person name="Andreopoulos B."/>
            <person name="Lipzen A."/>
            <person name="Chen C."/>
            <person name="Yanf M."/>
            <person name="Daum C."/>
            <person name="Ng V."/>
            <person name="Clum A."/>
            <person name="Steindorff A."/>
            <person name="Ohm R."/>
            <person name="Martin F."/>
            <person name="Silar P."/>
            <person name="Natvig D."/>
            <person name="Lalanne C."/>
            <person name="Gautier V."/>
            <person name="Ament-velasquez S.L."/>
            <person name="Kruys A."/>
            <person name="Hutchinson M.I."/>
            <person name="Powell A.J."/>
            <person name="Barry K."/>
            <person name="Miller A.N."/>
            <person name="Grigoriev I.V."/>
            <person name="Debuchy R."/>
            <person name="Gladieux P."/>
            <person name="Thoren M.H."/>
            <person name="Johannesson H."/>
        </authorList>
    </citation>
    <scope>NUCLEOTIDE SEQUENCE</scope>
    <source>
        <strain evidence="1">FGSC 1904</strain>
    </source>
</reference>
<keyword evidence="2" id="KW-1185">Reference proteome</keyword>
<protein>
    <submittedName>
        <fullName evidence="1">Uncharacterized protein</fullName>
    </submittedName>
</protein>
<evidence type="ECO:0000313" key="1">
    <source>
        <dbReference type="EMBL" id="KAK3396818.1"/>
    </source>
</evidence>
<organism evidence="1 2">
    <name type="scientific">Sordaria brevicollis</name>
    <dbReference type="NCBI Taxonomy" id="83679"/>
    <lineage>
        <taxon>Eukaryota</taxon>
        <taxon>Fungi</taxon>
        <taxon>Dikarya</taxon>
        <taxon>Ascomycota</taxon>
        <taxon>Pezizomycotina</taxon>
        <taxon>Sordariomycetes</taxon>
        <taxon>Sordariomycetidae</taxon>
        <taxon>Sordariales</taxon>
        <taxon>Sordariaceae</taxon>
        <taxon>Sordaria</taxon>
    </lineage>
</organism>
<dbReference type="Proteomes" id="UP001281003">
    <property type="component" value="Unassembled WGS sequence"/>
</dbReference>